<gene>
    <name evidence="2" type="ORF">B296_00040475</name>
</gene>
<accession>A0A426XCA1</accession>
<name>A0A426XCA1_ENSVE</name>
<dbReference type="PROSITE" id="PS51363">
    <property type="entry name" value="W2"/>
    <property type="match status" value="1"/>
</dbReference>
<dbReference type="InterPro" id="IPR003307">
    <property type="entry name" value="W2_domain"/>
</dbReference>
<dbReference type="Gene3D" id="1.25.40.180">
    <property type="match status" value="1"/>
</dbReference>
<proteinExistence type="predicted"/>
<evidence type="ECO:0000313" key="2">
    <source>
        <dbReference type="EMBL" id="RRT37095.1"/>
    </source>
</evidence>
<dbReference type="InterPro" id="IPR016024">
    <property type="entry name" value="ARM-type_fold"/>
</dbReference>
<feature type="domain" description="W2" evidence="1">
    <location>
        <begin position="1"/>
        <end position="131"/>
    </location>
</feature>
<dbReference type="SUPFAM" id="SSF48371">
    <property type="entry name" value="ARM repeat"/>
    <property type="match status" value="1"/>
</dbReference>
<protein>
    <recommendedName>
        <fullName evidence="1">W2 domain-containing protein</fullName>
    </recommendedName>
</protein>
<organism evidence="2 3">
    <name type="scientific">Ensete ventricosum</name>
    <name type="common">Abyssinian banana</name>
    <name type="synonym">Musa ensete</name>
    <dbReference type="NCBI Taxonomy" id="4639"/>
    <lineage>
        <taxon>Eukaryota</taxon>
        <taxon>Viridiplantae</taxon>
        <taxon>Streptophyta</taxon>
        <taxon>Embryophyta</taxon>
        <taxon>Tracheophyta</taxon>
        <taxon>Spermatophyta</taxon>
        <taxon>Magnoliopsida</taxon>
        <taxon>Liliopsida</taxon>
        <taxon>Zingiberales</taxon>
        <taxon>Musaceae</taxon>
        <taxon>Ensete</taxon>
    </lineage>
</organism>
<evidence type="ECO:0000259" key="1">
    <source>
        <dbReference type="PROSITE" id="PS51363"/>
    </source>
</evidence>
<sequence>MTVLFEALSEGVGKGFSKEVGKKKKFVAAAVQGEESQLHLHHAVEAFCGKCSPDAVKEVALALKVLYAGGVLEKKTIMKWYDEGTASGKSSRIELWSGFKVSSRRWTKSDVECFTLVFLLLSEPIISSVGV</sequence>
<dbReference type="Proteomes" id="UP000287651">
    <property type="component" value="Unassembled WGS sequence"/>
</dbReference>
<dbReference type="AlphaFoldDB" id="A0A426XCA1"/>
<dbReference type="EMBL" id="AMZH03022691">
    <property type="protein sequence ID" value="RRT37095.1"/>
    <property type="molecule type" value="Genomic_DNA"/>
</dbReference>
<reference evidence="2 3" key="1">
    <citation type="journal article" date="2014" name="Agronomy (Basel)">
        <title>A Draft Genome Sequence for Ensete ventricosum, the Drought-Tolerant Tree Against Hunger.</title>
        <authorList>
            <person name="Harrison J."/>
            <person name="Moore K.A."/>
            <person name="Paszkiewicz K."/>
            <person name="Jones T."/>
            <person name="Grant M."/>
            <person name="Ambacheew D."/>
            <person name="Muzemil S."/>
            <person name="Studholme D.J."/>
        </authorList>
    </citation>
    <scope>NUCLEOTIDE SEQUENCE [LARGE SCALE GENOMIC DNA]</scope>
</reference>
<evidence type="ECO:0000313" key="3">
    <source>
        <dbReference type="Proteomes" id="UP000287651"/>
    </source>
</evidence>
<comment type="caution">
    <text evidence="2">The sequence shown here is derived from an EMBL/GenBank/DDBJ whole genome shotgun (WGS) entry which is preliminary data.</text>
</comment>